<reference evidence="1" key="1">
    <citation type="submission" date="2020-08" db="EMBL/GenBank/DDBJ databases">
        <title>Multicomponent nature underlies the extraordinary mechanical properties of spider dragline silk.</title>
        <authorList>
            <person name="Kono N."/>
            <person name="Nakamura H."/>
            <person name="Mori M."/>
            <person name="Yoshida Y."/>
            <person name="Ohtoshi R."/>
            <person name="Malay A.D."/>
            <person name="Moran D.A.P."/>
            <person name="Tomita M."/>
            <person name="Numata K."/>
            <person name="Arakawa K."/>
        </authorList>
    </citation>
    <scope>NUCLEOTIDE SEQUENCE</scope>
</reference>
<evidence type="ECO:0000313" key="2">
    <source>
        <dbReference type="Proteomes" id="UP000887013"/>
    </source>
</evidence>
<dbReference type="Proteomes" id="UP000887013">
    <property type="component" value="Unassembled WGS sequence"/>
</dbReference>
<dbReference type="PANTHER" id="PTHR47326:SF1">
    <property type="entry name" value="HTH PSQ-TYPE DOMAIN-CONTAINING PROTEIN"/>
    <property type="match status" value="1"/>
</dbReference>
<keyword evidence="2" id="KW-1185">Reference proteome</keyword>
<dbReference type="EMBL" id="BMAW01085748">
    <property type="protein sequence ID" value="GFU44298.1"/>
    <property type="molecule type" value="Genomic_DNA"/>
</dbReference>
<evidence type="ECO:0000313" key="1">
    <source>
        <dbReference type="EMBL" id="GFU44298.1"/>
    </source>
</evidence>
<dbReference type="PANTHER" id="PTHR47326">
    <property type="entry name" value="TRANSPOSABLE ELEMENT TC3 TRANSPOSASE-LIKE PROTEIN"/>
    <property type="match status" value="1"/>
</dbReference>
<sequence length="95" mass="11310">MYTSFVLHKKGAGRSRTRDENVEQVRGAFLLSPIKYVRLAERQLKISRSTVHMMLHKWLRVYIYKVQLLQVLLSTDKLKRAEFAIEMLHRIHEDS</sequence>
<dbReference type="OrthoDB" id="9981685at2759"/>
<comment type="caution">
    <text evidence="1">The sequence shown here is derived from an EMBL/GenBank/DDBJ whole genome shotgun (WGS) entry which is preliminary data.</text>
</comment>
<proteinExistence type="predicted"/>
<dbReference type="AlphaFoldDB" id="A0A8X6UUA8"/>
<name>A0A8X6UUA8_NEPPI</name>
<protein>
    <submittedName>
        <fullName evidence="1">Uncharacterized protein</fullName>
    </submittedName>
</protein>
<accession>A0A8X6UUA8</accession>
<gene>
    <name evidence="1" type="ORF">NPIL_610891</name>
</gene>
<organism evidence="1 2">
    <name type="scientific">Nephila pilipes</name>
    <name type="common">Giant wood spider</name>
    <name type="synonym">Nephila maculata</name>
    <dbReference type="NCBI Taxonomy" id="299642"/>
    <lineage>
        <taxon>Eukaryota</taxon>
        <taxon>Metazoa</taxon>
        <taxon>Ecdysozoa</taxon>
        <taxon>Arthropoda</taxon>
        <taxon>Chelicerata</taxon>
        <taxon>Arachnida</taxon>
        <taxon>Araneae</taxon>
        <taxon>Araneomorphae</taxon>
        <taxon>Entelegynae</taxon>
        <taxon>Araneoidea</taxon>
        <taxon>Nephilidae</taxon>
        <taxon>Nephila</taxon>
    </lineage>
</organism>